<protein>
    <submittedName>
        <fullName evidence="1">Uncharacterized protein</fullName>
    </submittedName>
</protein>
<gene>
    <name evidence="1" type="ORF">BOO71_0005998</name>
</gene>
<dbReference type="AlphaFoldDB" id="A0A1U7NZF2"/>
<evidence type="ECO:0000313" key="1">
    <source>
        <dbReference type="EMBL" id="OLV18301.1"/>
    </source>
</evidence>
<name>A0A1U7NZF2_9DEIO</name>
<reference evidence="1 2" key="1">
    <citation type="submission" date="2017-01" db="EMBL/GenBank/DDBJ databases">
        <title>Genome Analysis of Deinococcus marmoris KOPRI26562.</title>
        <authorList>
            <person name="Kim J.H."/>
            <person name="Oh H.-M."/>
        </authorList>
    </citation>
    <scope>NUCLEOTIDE SEQUENCE [LARGE SCALE GENOMIC DNA]</scope>
    <source>
        <strain evidence="1 2">KOPRI26562</strain>
    </source>
</reference>
<comment type="caution">
    <text evidence="1">The sequence shown here is derived from an EMBL/GenBank/DDBJ whole genome shotgun (WGS) entry which is preliminary data.</text>
</comment>
<dbReference type="Proteomes" id="UP000186607">
    <property type="component" value="Unassembled WGS sequence"/>
</dbReference>
<keyword evidence="2" id="KW-1185">Reference proteome</keyword>
<organism evidence="1 2">
    <name type="scientific">Deinococcus marmoris</name>
    <dbReference type="NCBI Taxonomy" id="249408"/>
    <lineage>
        <taxon>Bacteria</taxon>
        <taxon>Thermotogati</taxon>
        <taxon>Deinococcota</taxon>
        <taxon>Deinococci</taxon>
        <taxon>Deinococcales</taxon>
        <taxon>Deinococcaceae</taxon>
        <taxon>Deinococcus</taxon>
    </lineage>
</organism>
<dbReference type="EMBL" id="MSTI01000068">
    <property type="protein sequence ID" value="OLV18301.1"/>
    <property type="molecule type" value="Genomic_DNA"/>
</dbReference>
<evidence type="ECO:0000313" key="2">
    <source>
        <dbReference type="Proteomes" id="UP000186607"/>
    </source>
</evidence>
<dbReference type="STRING" id="249408.BOO71_0005998"/>
<sequence>MTLYDLRDGDQAYWCHACGKGHRAGDPPIDALRPLPQAG</sequence>
<accession>A0A1U7NZF2</accession>
<proteinExistence type="predicted"/>